<dbReference type="AlphaFoldDB" id="A0A7W7H568"/>
<proteinExistence type="predicted"/>
<evidence type="ECO:0000313" key="3">
    <source>
        <dbReference type="Proteomes" id="UP000546162"/>
    </source>
</evidence>
<dbReference type="InterPro" id="IPR009339">
    <property type="entry name" value="DUF998"/>
</dbReference>
<dbReference type="RefSeq" id="WP_185044102.1">
    <property type="nucleotide sequence ID" value="NZ_BAABFG010000005.1"/>
</dbReference>
<keyword evidence="1" id="KW-0812">Transmembrane</keyword>
<evidence type="ECO:0000313" key="2">
    <source>
        <dbReference type="EMBL" id="MBB4743857.1"/>
    </source>
</evidence>
<keyword evidence="3" id="KW-1185">Reference proteome</keyword>
<accession>A0A7W7H568</accession>
<sequence>MPTTSRTTLGALCWAAAAPLFLIANLVVGLAWTDPAFSWMTNNVSDLGNVTCGVWDTTRPRYVCSPWHDAMNVAFVLTAALLVAGLVLTWRSWGAGRSVRWSRRLVLAGATGLGLAGAFPADVNENLHLLAALLVFLAGNAGLVAAACVPRGTLLAPLRPVTITLAGLGVIGSVLFIAQQGPLLGIGGMERLSVFALPVWACVAGLHLHLTARRAAAPKPAAALV</sequence>
<keyword evidence="1" id="KW-0472">Membrane</keyword>
<gene>
    <name evidence="2" type="ORF">BJY16_007316</name>
</gene>
<organism evidence="2 3">
    <name type="scientific">Actinoplanes octamycinicus</name>
    <dbReference type="NCBI Taxonomy" id="135948"/>
    <lineage>
        <taxon>Bacteria</taxon>
        <taxon>Bacillati</taxon>
        <taxon>Actinomycetota</taxon>
        <taxon>Actinomycetes</taxon>
        <taxon>Micromonosporales</taxon>
        <taxon>Micromonosporaceae</taxon>
        <taxon>Actinoplanes</taxon>
    </lineage>
</organism>
<dbReference type="Pfam" id="PF06197">
    <property type="entry name" value="DUF998"/>
    <property type="match status" value="1"/>
</dbReference>
<keyword evidence="1" id="KW-1133">Transmembrane helix</keyword>
<feature type="transmembrane region" description="Helical" evidence="1">
    <location>
        <begin position="70"/>
        <end position="93"/>
    </location>
</feature>
<dbReference type="EMBL" id="JACHNB010000001">
    <property type="protein sequence ID" value="MBB4743857.1"/>
    <property type="molecule type" value="Genomic_DNA"/>
</dbReference>
<feature type="transmembrane region" description="Helical" evidence="1">
    <location>
        <begin position="12"/>
        <end position="32"/>
    </location>
</feature>
<feature type="transmembrane region" description="Helical" evidence="1">
    <location>
        <begin position="127"/>
        <end position="149"/>
    </location>
</feature>
<feature type="transmembrane region" description="Helical" evidence="1">
    <location>
        <begin position="161"/>
        <end position="180"/>
    </location>
</feature>
<comment type="caution">
    <text evidence="2">The sequence shown here is derived from an EMBL/GenBank/DDBJ whole genome shotgun (WGS) entry which is preliminary data.</text>
</comment>
<dbReference type="Proteomes" id="UP000546162">
    <property type="component" value="Unassembled WGS sequence"/>
</dbReference>
<evidence type="ECO:0000256" key="1">
    <source>
        <dbReference type="SAM" id="Phobius"/>
    </source>
</evidence>
<protein>
    <submittedName>
        <fullName evidence="2">Putative membrane protein</fullName>
    </submittedName>
</protein>
<feature type="transmembrane region" description="Helical" evidence="1">
    <location>
        <begin position="192"/>
        <end position="210"/>
    </location>
</feature>
<reference evidence="2 3" key="1">
    <citation type="submission" date="2020-08" db="EMBL/GenBank/DDBJ databases">
        <title>Sequencing the genomes of 1000 actinobacteria strains.</title>
        <authorList>
            <person name="Klenk H.-P."/>
        </authorList>
    </citation>
    <scope>NUCLEOTIDE SEQUENCE [LARGE SCALE GENOMIC DNA]</scope>
    <source>
        <strain evidence="2 3">DSM 45809</strain>
    </source>
</reference>
<name>A0A7W7H568_9ACTN</name>
<feature type="transmembrane region" description="Helical" evidence="1">
    <location>
        <begin position="105"/>
        <end position="121"/>
    </location>
</feature>